<dbReference type="Proteomes" id="UP000092154">
    <property type="component" value="Unassembled WGS sequence"/>
</dbReference>
<dbReference type="Pfam" id="PF05686">
    <property type="entry name" value="Glyco_transf_90"/>
    <property type="match status" value="1"/>
</dbReference>
<evidence type="ECO:0000313" key="5">
    <source>
        <dbReference type="EMBL" id="OAX33810.1"/>
    </source>
</evidence>
<dbReference type="EMBL" id="KV448703">
    <property type="protein sequence ID" value="OAX33810.1"/>
    <property type="molecule type" value="Genomic_DNA"/>
</dbReference>
<name>A0A1B7MMI3_9AGAM</name>
<evidence type="ECO:0000256" key="2">
    <source>
        <dbReference type="ARBA" id="ARBA00022679"/>
    </source>
</evidence>
<protein>
    <submittedName>
        <fullName evidence="5">Glycosyltransferase family 90 protein</fullName>
    </submittedName>
</protein>
<evidence type="ECO:0000313" key="4">
    <source>
        <dbReference type="EMBL" id="OAX32272.1"/>
    </source>
</evidence>
<reference evidence="5 6" key="1">
    <citation type="submission" date="2016-06" db="EMBL/GenBank/DDBJ databases">
        <title>Comparative genomics of the ectomycorrhizal sister species Rhizopogon vinicolor and Rhizopogon vesiculosus (Basidiomycota: Boletales) reveals a divergence of the mating type B locus.</title>
        <authorList>
            <consortium name="DOE Joint Genome Institute"/>
            <person name="Mujic A.B."/>
            <person name="Kuo A."/>
            <person name="Tritt A."/>
            <person name="Lipzen A."/>
            <person name="Chen C."/>
            <person name="Johnson J."/>
            <person name="Sharma A."/>
            <person name="Barry K."/>
            <person name="Grigoriev I.V."/>
            <person name="Spatafora J.W."/>
        </authorList>
    </citation>
    <scope>NUCLEOTIDE SEQUENCE [LARGE SCALE GENOMIC DNA]</scope>
    <source>
        <strain evidence="5 6">AM-OR11-026</strain>
    </source>
</reference>
<dbReference type="InterPro" id="IPR006598">
    <property type="entry name" value="CAP10"/>
</dbReference>
<gene>
    <name evidence="5" type="ORF">K503DRAFT_699816</name>
    <name evidence="4" type="ORF">K503DRAFT_702282</name>
</gene>
<dbReference type="PANTHER" id="PTHR12203">
    <property type="entry name" value="KDEL LYS-ASP-GLU-LEU CONTAINING - RELATED"/>
    <property type="match status" value="1"/>
</dbReference>
<evidence type="ECO:0000259" key="3">
    <source>
        <dbReference type="SMART" id="SM00672"/>
    </source>
</evidence>
<evidence type="ECO:0000313" key="6">
    <source>
        <dbReference type="Proteomes" id="UP000092154"/>
    </source>
</evidence>
<feature type="domain" description="Glycosyl transferase CAP10" evidence="3">
    <location>
        <begin position="213"/>
        <end position="552"/>
    </location>
</feature>
<keyword evidence="2 5" id="KW-0808">Transferase</keyword>
<proteinExistence type="inferred from homology"/>
<evidence type="ECO:0000256" key="1">
    <source>
        <dbReference type="ARBA" id="ARBA00010118"/>
    </source>
</evidence>
<dbReference type="EMBL" id="KV449061">
    <property type="protein sequence ID" value="OAX32272.1"/>
    <property type="molecule type" value="Genomic_DNA"/>
</dbReference>
<dbReference type="InterPro" id="IPR051091">
    <property type="entry name" value="O-Glucosyltr/Glycosyltrsf_90"/>
</dbReference>
<dbReference type="AlphaFoldDB" id="A0A1B7MMI3"/>
<comment type="similarity">
    <text evidence="1">Belongs to the glycosyltransferase 90 family.</text>
</comment>
<dbReference type="PANTHER" id="PTHR12203:SF35">
    <property type="entry name" value="PROTEIN O-GLUCOSYLTRANSFERASE 1"/>
    <property type="match status" value="1"/>
</dbReference>
<dbReference type="OrthoDB" id="202415at2759"/>
<sequence length="563" mass="63737">MADAEEKFRNKLARQSRTLEDAVVEYRRRYGREPPKGFGEWWQFVQEHDVKLVDEFDAIHEDLAPFWNMSAAEFRNRAFEVGRLPSIDLVRIIDGRVETASVDTSSGEHGKRAFGFMSLLKKFEHTLPNMYFPVNAKAEGRVLVPWEHQAFPNMTVHNSSGGMTTPDWKGKGSVWESYRRSCPPYTEARRLYSSYRNPNAGNPKVFLGPAQAPQNELTFVANVEDSFDYCSHPGAHVSQGHFFSDWRTIPVLYPVLSPAKAVGFLDIRIPSNYYLGLKKTYTYGFDANNEGHPKDVDDMEVPWEEKKDLIFWRGASTGGGSTPPGFAANYHRHRFLRMTHHDALGNRTIIHADPSSSNPHSPRFIATTVPARTLNGEIMDAAFVSSTNSYPGGEEALRKHHRFAPVVPLGEHWAYKYLIDLDGMGYSGRFMALLASESAVLKSTVWREYLTDWLQPWLHYIPVSASYAELYNIHAYFSGPTASTLQAAATKPNLAISSSGHAHAHLGLGADEELQRIARAGRQWKRTIGRVEDMEAYVYRLCLEYARLWADDRDSMDFDSLGL</sequence>
<dbReference type="GO" id="GO:0016740">
    <property type="term" value="F:transferase activity"/>
    <property type="evidence" value="ECO:0007669"/>
    <property type="project" value="UniProtKB-KW"/>
</dbReference>
<accession>A0A1B7MMI3</accession>
<dbReference type="STRING" id="1314800.A0A1B7MMI3"/>
<keyword evidence="6" id="KW-1185">Reference proteome</keyword>
<organism evidence="5 6">
    <name type="scientific">Rhizopogon vinicolor AM-OR11-026</name>
    <dbReference type="NCBI Taxonomy" id="1314800"/>
    <lineage>
        <taxon>Eukaryota</taxon>
        <taxon>Fungi</taxon>
        <taxon>Dikarya</taxon>
        <taxon>Basidiomycota</taxon>
        <taxon>Agaricomycotina</taxon>
        <taxon>Agaricomycetes</taxon>
        <taxon>Agaricomycetidae</taxon>
        <taxon>Boletales</taxon>
        <taxon>Suillineae</taxon>
        <taxon>Rhizopogonaceae</taxon>
        <taxon>Rhizopogon</taxon>
    </lineage>
</organism>
<dbReference type="SMART" id="SM00672">
    <property type="entry name" value="CAP10"/>
    <property type="match status" value="1"/>
</dbReference>